<dbReference type="RefSeq" id="WP_257770453.1">
    <property type="nucleotide sequence ID" value="NZ_CP102480.1"/>
</dbReference>
<dbReference type="GO" id="GO:0046872">
    <property type="term" value="F:metal ion binding"/>
    <property type="evidence" value="ECO:0007669"/>
    <property type="project" value="UniProtKB-KW"/>
</dbReference>
<dbReference type="NCBIfam" id="NF004784">
    <property type="entry name" value="PRK06131.1"/>
    <property type="match status" value="1"/>
</dbReference>
<dbReference type="AlphaFoldDB" id="A0A9J7AWH3"/>
<evidence type="ECO:0000313" key="8">
    <source>
        <dbReference type="EMBL" id="UUX51146.1"/>
    </source>
</evidence>
<dbReference type="InterPro" id="IPR052352">
    <property type="entry name" value="Sugar_Degrad_Dehydratases"/>
</dbReference>
<dbReference type="Pfam" id="PF24877">
    <property type="entry name" value="ILV_EDD_C"/>
    <property type="match status" value="1"/>
</dbReference>
<gene>
    <name evidence="8" type="ORF">NUH88_05510</name>
</gene>
<evidence type="ECO:0000259" key="7">
    <source>
        <dbReference type="Pfam" id="PF24877"/>
    </source>
</evidence>
<keyword evidence="5" id="KW-0456">Lyase</keyword>
<keyword evidence="9" id="KW-1185">Reference proteome</keyword>
<evidence type="ECO:0000256" key="3">
    <source>
        <dbReference type="ARBA" id="ARBA00023004"/>
    </source>
</evidence>
<evidence type="ECO:0000259" key="6">
    <source>
        <dbReference type="Pfam" id="PF00920"/>
    </source>
</evidence>
<evidence type="ECO:0000256" key="5">
    <source>
        <dbReference type="ARBA" id="ARBA00023239"/>
    </source>
</evidence>
<dbReference type="InterPro" id="IPR042096">
    <property type="entry name" value="Dihydro-acid_dehy_C"/>
</dbReference>
<name>A0A9J7AWH3_9PROT</name>
<dbReference type="InterPro" id="IPR000581">
    <property type="entry name" value="ILV_EDD_N"/>
</dbReference>
<evidence type="ECO:0000256" key="4">
    <source>
        <dbReference type="ARBA" id="ARBA00023014"/>
    </source>
</evidence>
<dbReference type="GO" id="GO:0016836">
    <property type="term" value="F:hydro-lyase activity"/>
    <property type="evidence" value="ECO:0007669"/>
    <property type="project" value="UniProtKB-ARBA"/>
</dbReference>
<keyword evidence="4" id="KW-0411">Iron-sulfur</keyword>
<dbReference type="Pfam" id="PF00920">
    <property type="entry name" value="ILVD_EDD_N"/>
    <property type="match status" value="1"/>
</dbReference>
<dbReference type="GO" id="GO:0051536">
    <property type="term" value="F:iron-sulfur cluster binding"/>
    <property type="evidence" value="ECO:0007669"/>
    <property type="project" value="UniProtKB-KW"/>
</dbReference>
<evidence type="ECO:0000313" key="9">
    <source>
        <dbReference type="Proteomes" id="UP001060336"/>
    </source>
</evidence>
<feature type="domain" description="Dihydroxy-acid/6-phosphogluconate dehydratase C-terminal" evidence="7">
    <location>
        <begin position="372"/>
        <end position="568"/>
    </location>
</feature>
<dbReference type="PROSITE" id="PS00886">
    <property type="entry name" value="ILVD_EDD_1"/>
    <property type="match status" value="1"/>
</dbReference>
<organism evidence="8 9">
    <name type="scientific">Nisaea acidiphila</name>
    <dbReference type="NCBI Taxonomy" id="1862145"/>
    <lineage>
        <taxon>Bacteria</taxon>
        <taxon>Pseudomonadati</taxon>
        <taxon>Pseudomonadota</taxon>
        <taxon>Alphaproteobacteria</taxon>
        <taxon>Rhodospirillales</taxon>
        <taxon>Thalassobaculaceae</taxon>
        <taxon>Nisaea</taxon>
    </lineage>
</organism>
<accession>A0A9J7AWH3</accession>
<dbReference type="Proteomes" id="UP001060336">
    <property type="component" value="Chromosome"/>
</dbReference>
<protein>
    <submittedName>
        <fullName evidence="8">Dihydroxy-acid dehydratase</fullName>
    </submittedName>
</protein>
<evidence type="ECO:0000256" key="2">
    <source>
        <dbReference type="ARBA" id="ARBA00022723"/>
    </source>
</evidence>
<dbReference type="EMBL" id="CP102480">
    <property type="protein sequence ID" value="UUX51146.1"/>
    <property type="molecule type" value="Genomic_DNA"/>
</dbReference>
<sequence>MADKTDQPKAQGFARGLTNYGDFDFSLYLRRSFAASMGYLPESLEKPIVGIAYTGSGFNNCHRHFPELLEAVKRGVLAAGALPVDFPTISLGEVYLNPTSLKFRNLMSMDTEEMIRAQPMDAVVLMGGCDKTVPAQLMGAVSADLPAIQLIGGPMMTSRYLREEGEEKLGACTDCRRFWAQYRAGTVDSTEIREIEGRLATTAGSCAVMGTASTMACIAEALGMALPGTAAIPAVHADRLRAAEASGAAAVRMIANPIRPSEIVTRKSVENALRILLALGGSTNAVIHLTAIAGRAGIEIPLEWFNELSETTPVLVNLKPVGSHYMEDLFAAGGLGAVMRELKPLLNLDCMTVTGETLGERLAAETGPVNRDVISPSSDPIEPKGGLVALFGSLAPGGAILKRSAADPTLLEKEGRAVVFSSLEDLSARIDDPDLDVEEDDILVLQNAGPRSPSGMPEAGYLPIPKKLSSKGVKDMVRISDARMSGTAFGTIVLHVTPEAAVGGPLSLVRTGDRIRLSVEEKRLDLLVPEEELERRRTGQSITERDPMTLRGYDRLYAEQVLQADQGCDFRMLQALDKRTN</sequence>
<reference evidence="8" key="1">
    <citation type="submission" date="2022-08" db="EMBL/GenBank/DDBJ databases">
        <title>Nisaea acidiphila sp. nov., isolated from a marine algal debris and emended description of the genus Nisaea Urios et al. 2008.</title>
        <authorList>
            <person name="Kwon K."/>
        </authorList>
    </citation>
    <scope>NUCLEOTIDE SEQUENCE</scope>
    <source>
        <strain evidence="8">MEBiC11861</strain>
    </source>
</reference>
<dbReference type="KEGG" id="naci:NUH88_05510"/>
<dbReference type="SUPFAM" id="SSF143975">
    <property type="entry name" value="IlvD/EDD N-terminal domain-like"/>
    <property type="match status" value="1"/>
</dbReference>
<dbReference type="PANTHER" id="PTHR43183:SF1">
    <property type="entry name" value="HYPOTHETICAL DIHYDROXY-ACID DEHYDRATASE (EUROFUNG)-RELATED"/>
    <property type="match status" value="1"/>
</dbReference>
<dbReference type="SUPFAM" id="SSF52016">
    <property type="entry name" value="LeuD/IlvD-like"/>
    <property type="match status" value="1"/>
</dbReference>
<dbReference type="PANTHER" id="PTHR43183">
    <property type="entry name" value="HYPOTHETICAL DIHYDROXYACID DEHYDRATASE (EUROFUNG)-RELATED"/>
    <property type="match status" value="1"/>
</dbReference>
<dbReference type="InterPro" id="IPR037237">
    <property type="entry name" value="IlvD/EDD_N"/>
</dbReference>
<dbReference type="InterPro" id="IPR056740">
    <property type="entry name" value="ILV_EDD_C"/>
</dbReference>
<evidence type="ECO:0000256" key="1">
    <source>
        <dbReference type="ARBA" id="ARBA00006486"/>
    </source>
</evidence>
<dbReference type="Gene3D" id="3.50.30.80">
    <property type="entry name" value="IlvD/EDD C-terminal domain-like"/>
    <property type="match status" value="1"/>
</dbReference>
<keyword evidence="2" id="KW-0479">Metal-binding</keyword>
<keyword evidence="3" id="KW-0408">Iron</keyword>
<dbReference type="InterPro" id="IPR020558">
    <property type="entry name" value="DiOHA_6PGluconate_deHydtase_CS"/>
</dbReference>
<comment type="similarity">
    <text evidence="1">Belongs to the IlvD/Edd family.</text>
</comment>
<proteinExistence type="inferred from homology"/>
<feature type="domain" description="Dihydroxy-acid/6-phosphogluconate dehydratase N-terminal" evidence="6">
    <location>
        <begin position="46"/>
        <end position="360"/>
    </location>
</feature>